<dbReference type="EMBL" id="BTRK01000003">
    <property type="protein sequence ID" value="GMR43403.1"/>
    <property type="molecule type" value="Genomic_DNA"/>
</dbReference>
<proteinExistence type="predicted"/>
<comment type="caution">
    <text evidence="1">The sequence shown here is derived from an EMBL/GenBank/DDBJ whole genome shotgun (WGS) entry which is preliminary data.</text>
</comment>
<sequence length="140" mass="13799">GSSRVGGGGGGLGRVSLFGDSRVGRLRRGVGFISGGSGLDGSCHAGVGLIEQMIVVLVTVLPVLKGDDGLSGRVGGGGDSNSRGGLRGGRGLLGHLRCGGLVITAGFLHCISGGVEGRIHLLSHHSVHLIISLVVVACSS</sequence>
<gene>
    <name evidence="1" type="ORF">PMAYCL1PPCAC_13598</name>
</gene>
<feature type="non-terminal residue" evidence="1">
    <location>
        <position position="140"/>
    </location>
</feature>
<keyword evidence="2" id="KW-1185">Reference proteome</keyword>
<evidence type="ECO:0000313" key="1">
    <source>
        <dbReference type="EMBL" id="GMR43403.1"/>
    </source>
</evidence>
<organism evidence="1 2">
    <name type="scientific">Pristionchus mayeri</name>
    <dbReference type="NCBI Taxonomy" id="1317129"/>
    <lineage>
        <taxon>Eukaryota</taxon>
        <taxon>Metazoa</taxon>
        <taxon>Ecdysozoa</taxon>
        <taxon>Nematoda</taxon>
        <taxon>Chromadorea</taxon>
        <taxon>Rhabditida</taxon>
        <taxon>Rhabditina</taxon>
        <taxon>Diplogasteromorpha</taxon>
        <taxon>Diplogasteroidea</taxon>
        <taxon>Neodiplogasteridae</taxon>
        <taxon>Pristionchus</taxon>
    </lineage>
</organism>
<feature type="non-terminal residue" evidence="1">
    <location>
        <position position="1"/>
    </location>
</feature>
<evidence type="ECO:0000313" key="2">
    <source>
        <dbReference type="Proteomes" id="UP001328107"/>
    </source>
</evidence>
<accession>A0AAN4ZLF2</accession>
<reference evidence="2" key="1">
    <citation type="submission" date="2022-10" db="EMBL/GenBank/DDBJ databases">
        <title>Genome assembly of Pristionchus species.</title>
        <authorList>
            <person name="Yoshida K."/>
            <person name="Sommer R.J."/>
        </authorList>
    </citation>
    <scope>NUCLEOTIDE SEQUENCE [LARGE SCALE GENOMIC DNA]</scope>
    <source>
        <strain evidence="2">RS5460</strain>
    </source>
</reference>
<dbReference type="Proteomes" id="UP001328107">
    <property type="component" value="Unassembled WGS sequence"/>
</dbReference>
<protein>
    <submittedName>
        <fullName evidence="1">Uncharacterized protein</fullName>
    </submittedName>
</protein>
<dbReference type="AlphaFoldDB" id="A0AAN4ZLF2"/>
<name>A0AAN4ZLF2_9BILA</name>